<feature type="compositionally biased region" description="Polar residues" evidence="4">
    <location>
        <begin position="73"/>
        <end position="82"/>
    </location>
</feature>
<dbReference type="EMBL" id="KV748603">
    <property type="protein sequence ID" value="OCL14189.1"/>
    <property type="molecule type" value="Genomic_DNA"/>
</dbReference>
<name>A0A8E2JYA0_9PEZI</name>
<protein>
    <recommendedName>
        <fullName evidence="5">INO80 complex subunit F domain-containing protein</fullName>
    </recommendedName>
</protein>
<evidence type="ECO:0000256" key="3">
    <source>
        <dbReference type="SAM" id="Coils"/>
    </source>
</evidence>
<feature type="domain" description="INO80 complex subunit F" evidence="5">
    <location>
        <begin position="6"/>
        <end position="52"/>
    </location>
</feature>
<evidence type="ECO:0000256" key="4">
    <source>
        <dbReference type="SAM" id="MobiDB-lite"/>
    </source>
</evidence>
<organism evidence="6 7">
    <name type="scientific">Glonium stellatum</name>
    <dbReference type="NCBI Taxonomy" id="574774"/>
    <lineage>
        <taxon>Eukaryota</taxon>
        <taxon>Fungi</taxon>
        <taxon>Dikarya</taxon>
        <taxon>Ascomycota</taxon>
        <taxon>Pezizomycotina</taxon>
        <taxon>Dothideomycetes</taxon>
        <taxon>Pleosporomycetidae</taxon>
        <taxon>Gloniales</taxon>
        <taxon>Gloniaceae</taxon>
        <taxon>Glonium</taxon>
    </lineage>
</organism>
<gene>
    <name evidence="6" type="ORF">AOQ84DRAFT_281585</name>
</gene>
<comment type="subcellular location">
    <subcellularLocation>
        <location evidence="1">Nucleus</location>
    </subcellularLocation>
</comment>
<keyword evidence="3" id="KW-0175">Coiled coil</keyword>
<dbReference type="Proteomes" id="UP000250140">
    <property type="component" value="Unassembled WGS sequence"/>
</dbReference>
<dbReference type="Pfam" id="PF24245">
    <property type="entry name" value="INO80F"/>
    <property type="match status" value="1"/>
</dbReference>
<evidence type="ECO:0000259" key="5">
    <source>
        <dbReference type="Pfam" id="PF24245"/>
    </source>
</evidence>
<reference evidence="6 7" key="1">
    <citation type="journal article" date="2016" name="Nat. Commun.">
        <title>Ectomycorrhizal ecology is imprinted in the genome of the dominant symbiotic fungus Cenococcum geophilum.</title>
        <authorList>
            <consortium name="DOE Joint Genome Institute"/>
            <person name="Peter M."/>
            <person name="Kohler A."/>
            <person name="Ohm R.A."/>
            <person name="Kuo A."/>
            <person name="Krutzmann J."/>
            <person name="Morin E."/>
            <person name="Arend M."/>
            <person name="Barry K.W."/>
            <person name="Binder M."/>
            <person name="Choi C."/>
            <person name="Clum A."/>
            <person name="Copeland A."/>
            <person name="Grisel N."/>
            <person name="Haridas S."/>
            <person name="Kipfer T."/>
            <person name="LaButti K."/>
            <person name="Lindquist E."/>
            <person name="Lipzen A."/>
            <person name="Maire R."/>
            <person name="Meier B."/>
            <person name="Mihaltcheva S."/>
            <person name="Molinier V."/>
            <person name="Murat C."/>
            <person name="Poggeler S."/>
            <person name="Quandt C.A."/>
            <person name="Sperisen C."/>
            <person name="Tritt A."/>
            <person name="Tisserant E."/>
            <person name="Crous P.W."/>
            <person name="Henrissat B."/>
            <person name="Nehls U."/>
            <person name="Egli S."/>
            <person name="Spatafora J.W."/>
            <person name="Grigoriev I.V."/>
            <person name="Martin F.M."/>
        </authorList>
    </citation>
    <scope>NUCLEOTIDE SEQUENCE [LARGE SCALE GENOMIC DNA]</scope>
    <source>
        <strain evidence="6 7">CBS 207.34</strain>
    </source>
</reference>
<feature type="coiled-coil region" evidence="3">
    <location>
        <begin position="10"/>
        <end position="51"/>
    </location>
</feature>
<proteinExistence type="predicted"/>
<dbReference type="GO" id="GO:0005634">
    <property type="term" value="C:nucleus"/>
    <property type="evidence" value="ECO:0007669"/>
    <property type="project" value="UniProtKB-SubCell"/>
</dbReference>
<evidence type="ECO:0000313" key="6">
    <source>
        <dbReference type="EMBL" id="OCL14189.1"/>
    </source>
</evidence>
<keyword evidence="7" id="KW-1185">Reference proteome</keyword>
<dbReference type="AlphaFoldDB" id="A0A8E2JYA0"/>
<evidence type="ECO:0000313" key="7">
    <source>
        <dbReference type="Proteomes" id="UP000250140"/>
    </source>
</evidence>
<dbReference type="OrthoDB" id="10070927at2759"/>
<evidence type="ECO:0000256" key="1">
    <source>
        <dbReference type="ARBA" id="ARBA00004123"/>
    </source>
</evidence>
<accession>A0A8E2JYA0</accession>
<sequence length="90" mass="10518">SVEMAYYRKCIELRRRINDIEENNDGTRLRIKRLNRAITKMRLERAFLLEQLANRMEYNVDESDRSSSPPPTVNIQSRSVPSAPSPRTPV</sequence>
<keyword evidence="2" id="KW-0539">Nucleus</keyword>
<feature type="non-terminal residue" evidence="6">
    <location>
        <position position="1"/>
    </location>
</feature>
<evidence type="ECO:0000256" key="2">
    <source>
        <dbReference type="ARBA" id="ARBA00023242"/>
    </source>
</evidence>
<dbReference type="InterPro" id="IPR056513">
    <property type="entry name" value="INO80F"/>
</dbReference>
<feature type="region of interest" description="Disordered" evidence="4">
    <location>
        <begin position="58"/>
        <end position="90"/>
    </location>
</feature>